<dbReference type="InterPro" id="IPR024382">
    <property type="entry name" value="Vps3844_C"/>
</dbReference>
<evidence type="ECO:0000313" key="4">
    <source>
        <dbReference type="EMBL" id="KAF5849787.1"/>
    </source>
</evidence>
<dbReference type="PANTHER" id="PTHR36853">
    <property type="entry name" value="EXPRESSED PROTEIN"/>
    <property type="match status" value="1"/>
</dbReference>
<dbReference type="InterPro" id="IPR049205">
    <property type="entry name" value="Vps3844_N"/>
</dbReference>
<evidence type="ECO:0000313" key="5">
    <source>
        <dbReference type="Proteomes" id="UP000624244"/>
    </source>
</evidence>
<evidence type="ECO:0000259" key="3">
    <source>
        <dbReference type="Pfam" id="PF21656"/>
    </source>
</evidence>
<feature type="domain" description="Vacuolar sorting protein Vps3844 N-terminal" evidence="3">
    <location>
        <begin position="84"/>
        <end position="187"/>
    </location>
</feature>
<dbReference type="AlphaFoldDB" id="A0A8H5ZIB2"/>
<reference evidence="4" key="1">
    <citation type="submission" date="2019-11" db="EMBL/GenBank/DDBJ databases">
        <title>Bipolaris sorokiniana Genome sequencing.</title>
        <authorList>
            <person name="Wang H."/>
        </authorList>
    </citation>
    <scope>NUCLEOTIDE SEQUENCE</scope>
</reference>
<proteinExistence type="predicted"/>
<dbReference type="Pfam" id="PF12955">
    <property type="entry name" value="Vps3844_C"/>
    <property type="match status" value="1"/>
</dbReference>
<dbReference type="PANTHER" id="PTHR36853:SF1">
    <property type="entry name" value="DUF3844 DOMAIN-CONTAINING PROTEIN"/>
    <property type="match status" value="1"/>
</dbReference>
<keyword evidence="1" id="KW-0812">Transmembrane</keyword>
<keyword evidence="1" id="KW-1133">Transmembrane helix</keyword>
<keyword evidence="1" id="KW-0472">Membrane</keyword>
<sequence>MQVKFAGQRIDCMLWTNGALAIGVGDRLGGVQGKFRDLGLSFPGDCIIAAAATNLSNPNPSPTMKLSGAFFASSLSCAVLAARPTVSPETARLIIAQRLGLSRFHSLEHADADTIHHINTYGGKRQLLFGADDADVSKAHLLVWAEDADQDEPTVIINDGSDRTLDFSISGTPSASDNDRLIHDFIVQAESLPEHPDSQQRTYKSNFEIESALPPKSKSKAYNGYLNMWRIDSSSKMTAEELAKVLSNVNKKAEETGFSTTVVMMPRSSKSKSKRAANPWGTYDVPAMGARRQNPEAVLSAIPSTSKVPDLEDFPTIAQADSNKNKKGPVRGILPVCFKSLDACQSQTHNCSSHGECTLLHKGRGSGSNQETVDCYGCACKATVEHVGEDKGMESKKKVTYWGGPACQKKDISVQFWLFVGSGVVLAFLVSAGIGMLYSMGAEELPSVIGAGVSGPTARK</sequence>
<name>A0A8H5ZIB2_COCSA</name>
<dbReference type="Proteomes" id="UP000624244">
    <property type="component" value="Unassembled WGS sequence"/>
</dbReference>
<feature type="domain" description="Vacuolar sorting protein Vps3844 C-terminal" evidence="2">
    <location>
        <begin position="337"/>
        <end position="451"/>
    </location>
</feature>
<accession>A0A8H5ZIB2</accession>
<protein>
    <recommendedName>
        <fullName evidence="6">DUF3844 domain-containing protein</fullName>
    </recommendedName>
</protein>
<dbReference type="InterPro" id="IPR053065">
    <property type="entry name" value="Archenteron_Induction-Rel"/>
</dbReference>
<evidence type="ECO:0000256" key="1">
    <source>
        <dbReference type="SAM" id="Phobius"/>
    </source>
</evidence>
<gene>
    <name evidence="4" type="ORF">GGP41_005292</name>
</gene>
<evidence type="ECO:0008006" key="6">
    <source>
        <dbReference type="Google" id="ProtNLM"/>
    </source>
</evidence>
<dbReference type="GO" id="GO:0005783">
    <property type="term" value="C:endoplasmic reticulum"/>
    <property type="evidence" value="ECO:0007669"/>
    <property type="project" value="TreeGrafter"/>
</dbReference>
<dbReference type="EMBL" id="WNKQ01000008">
    <property type="protein sequence ID" value="KAF5849787.1"/>
    <property type="molecule type" value="Genomic_DNA"/>
</dbReference>
<evidence type="ECO:0000259" key="2">
    <source>
        <dbReference type="Pfam" id="PF12955"/>
    </source>
</evidence>
<feature type="transmembrane region" description="Helical" evidence="1">
    <location>
        <begin position="416"/>
        <end position="438"/>
    </location>
</feature>
<organism evidence="4 5">
    <name type="scientific">Cochliobolus sativus</name>
    <name type="common">Common root rot and spot blotch fungus</name>
    <name type="synonym">Bipolaris sorokiniana</name>
    <dbReference type="NCBI Taxonomy" id="45130"/>
    <lineage>
        <taxon>Eukaryota</taxon>
        <taxon>Fungi</taxon>
        <taxon>Dikarya</taxon>
        <taxon>Ascomycota</taxon>
        <taxon>Pezizomycotina</taxon>
        <taxon>Dothideomycetes</taxon>
        <taxon>Pleosporomycetidae</taxon>
        <taxon>Pleosporales</taxon>
        <taxon>Pleosporineae</taxon>
        <taxon>Pleosporaceae</taxon>
        <taxon>Bipolaris</taxon>
    </lineage>
</organism>
<dbReference type="Pfam" id="PF21656">
    <property type="entry name" value="DUF6859"/>
    <property type="match status" value="1"/>
</dbReference>
<comment type="caution">
    <text evidence="4">The sequence shown here is derived from an EMBL/GenBank/DDBJ whole genome shotgun (WGS) entry which is preliminary data.</text>
</comment>